<keyword evidence="1" id="KW-0805">Transcription regulation</keyword>
<dbReference type="OrthoDB" id="569491at2"/>
<dbReference type="PROSITE" id="PS00356">
    <property type="entry name" value="HTH_LACI_1"/>
    <property type="match status" value="1"/>
</dbReference>
<dbReference type="PANTHER" id="PTHR30146:SF144">
    <property type="entry name" value="LACI-FAMILY TRANSCRIPTION REGULATOR"/>
    <property type="match status" value="1"/>
</dbReference>
<accession>F4GHN3</accession>
<dbReference type="GO" id="GO:0000976">
    <property type="term" value="F:transcription cis-regulatory region binding"/>
    <property type="evidence" value="ECO:0007669"/>
    <property type="project" value="TreeGrafter"/>
</dbReference>
<dbReference type="RefSeq" id="WP_013738967.1">
    <property type="nucleotide sequence ID" value="NC_015436.1"/>
</dbReference>
<evidence type="ECO:0000313" key="6">
    <source>
        <dbReference type="Proteomes" id="UP000007939"/>
    </source>
</evidence>
<dbReference type="KEGG" id="scc:Spico_0341"/>
<keyword evidence="3" id="KW-0804">Transcription</keyword>
<dbReference type="eggNOG" id="COG1609">
    <property type="taxonomic scope" value="Bacteria"/>
</dbReference>
<evidence type="ECO:0000256" key="3">
    <source>
        <dbReference type="ARBA" id="ARBA00023163"/>
    </source>
</evidence>
<evidence type="ECO:0000256" key="2">
    <source>
        <dbReference type="ARBA" id="ARBA00023125"/>
    </source>
</evidence>
<name>F4GHN3_PARC1</name>
<dbReference type="InterPro" id="IPR025997">
    <property type="entry name" value="SBP_2_dom"/>
</dbReference>
<dbReference type="Pfam" id="PF13407">
    <property type="entry name" value="Peripla_BP_4"/>
    <property type="match status" value="1"/>
</dbReference>
<dbReference type="Gene3D" id="3.40.50.2300">
    <property type="match status" value="2"/>
</dbReference>
<evidence type="ECO:0000259" key="4">
    <source>
        <dbReference type="PROSITE" id="PS50932"/>
    </source>
</evidence>
<dbReference type="PANTHER" id="PTHR30146">
    <property type="entry name" value="LACI-RELATED TRANSCRIPTIONAL REPRESSOR"/>
    <property type="match status" value="1"/>
</dbReference>
<dbReference type="SUPFAM" id="SSF47413">
    <property type="entry name" value="lambda repressor-like DNA-binding domains"/>
    <property type="match status" value="1"/>
</dbReference>
<evidence type="ECO:0000256" key="1">
    <source>
        <dbReference type="ARBA" id="ARBA00023015"/>
    </source>
</evidence>
<gene>
    <name evidence="5" type="ordered locus">Spico_0341</name>
</gene>
<dbReference type="PROSITE" id="PS50932">
    <property type="entry name" value="HTH_LACI_2"/>
    <property type="match status" value="1"/>
</dbReference>
<dbReference type="SUPFAM" id="SSF53822">
    <property type="entry name" value="Periplasmic binding protein-like I"/>
    <property type="match status" value="1"/>
</dbReference>
<evidence type="ECO:0000313" key="5">
    <source>
        <dbReference type="EMBL" id="AEC01571.1"/>
    </source>
</evidence>
<keyword evidence="6" id="KW-1185">Reference proteome</keyword>
<dbReference type="Gene3D" id="1.10.260.40">
    <property type="entry name" value="lambda repressor-like DNA-binding domains"/>
    <property type="match status" value="1"/>
</dbReference>
<dbReference type="GO" id="GO:0003700">
    <property type="term" value="F:DNA-binding transcription factor activity"/>
    <property type="evidence" value="ECO:0007669"/>
    <property type="project" value="TreeGrafter"/>
</dbReference>
<feature type="domain" description="HTH lacI-type" evidence="4">
    <location>
        <begin position="1"/>
        <end position="55"/>
    </location>
</feature>
<reference evidence="5 6" key="2">
    <citation type="journal article" date="2012" name="Stand. Genomic Sci.">
        <title>Complete genome sequence of the termite hindgut bacterium Spirochaeta coccoides type strain (SPN1(T)), reclassification in the genus Sphaerochaeta as Sphaerochaeta coccoides comb. nov. and emendations of the family Spirochaetaceae and the genus Sphaerochaeta.</title>
        <authorList>
            <person name="Abt B."/>
            <person name="Han C."/>
            <person name="Scheuner C."/>
            <person name="Lu M."/>
            <person name="Lapidus A."/>
            <person name="Nolan M."/>
            <person name="Lucas S."/>
            <person name="Hammon N."/>
            <person name="Deshpande S."/>
            <person name="Cheng J.F."/>
            <person name="Tapia R."/>
            <person name="Goodwin L.A."/>
            <person name="Pitluck S."/>
            <person name="Liolios K."/>
            <person name="Pagani I."/>
            <person name="Ivanova N."/>
            <person name="Mavromatis K."/>
            <person name="Mikhailova N."/>
            <person name="Huntemann M."/>
            <person name="Pati A."/>
            <person name="Chen A."/>
            <person name="Palaniappan K."/>
            <person name="Land M."/>
            <person name="Hauser L."/>
            <person name="Brambilla E.M."/>
            <person name="Rohde M."/>
            <person name="Spring S."/>
            <person name="Gronow S."/>
            <person name="Goker M."/>
            <person name="Woyke T."/>
            <person name="Bristow J."/>
            <person name="Eisen J.A."/>
            <person name="Markowitz V."/>
            <person name="Hugenholtz P."/>
            <person name="Kyrpides N.C."/>
            <person name="Klenk H.P."/>
            <person name="Detter J.C."/>
        </authorList>
    </citation>
    <scope>NUCLEOTIDE SEQUENCE [LARGE SCALE GENOMIC DNA]</scope>
    <source>
        <strain evidence="6">ATCC BAA-1237 / DSM 17374 / SPN1</strain>
    </source>
</reference>
<dbReference type="EMBL" id="CP002659">
    <property type="protein sequence ID" value="AEC01571.1"/>
    <property type="molecule type" value="Genomic_DNA"/>
</dbReference>
<dbReference type="InterPro" id="IPR010982">
    <property type="entry name" value="Lambda_DNA-bd_dom_sf"/>
</dbReference>
<keyword evidence="2" id="KW-0238">DNA-binding</keyword>
<reference evidence="6" key="1">
    <citation type="submission" date="2011-04" db="EMBL/GenBank/DDBJ databases">
        <title>The complete genome of Spirochaeta coccoides DSM 17374.</title>
        <authorList>
            <person name="Lucas S."/>
            <person name="Copeland A."/>
            <person name="Lapidus A."/>
            <person name="Bruce D."/>
            <person name="Goodwin L."/>
            <person name="Pitluck S."/>
            <person name="Peters L."/>
            <person name="Kyrpides N."/>
            <person name="Mavromatis K."/>
            <person name="Pagani I."/>
            <person name="Ivanova N."/>
            <person name="Ovchinnikova G."/>
            <person name="Lu M."/>
            <person name="Detter J.C."/>
            <person name="Tapia R."/>
            <person name="Han C."/>
            <person name="Land M."/>
            <person name="Hauser L."/>
            <person name="Markowitz V."/>
            <person name="Cheng J.-F."/>
            <person name="Hugenholtz P."/>
            <person name="Woyke T."/>
            <person name="Wu D."/>
            <person name="Spring S."/>
            <person name="Schroeder M."/>
            <person name="Brambilla E."/>
            <person name="Klenk H.-P."/>
            <person name="Eisen J.A."/>
        </authorList>
    </citation>
    <scope>NUCLEOTIDE SEQUENCE [LARGE SCALE GENOMIC DNA]</scope>
    <source>
        <strain evidence="6">ATCC BAA-1237 / DSM 17374 / SPN1</strain>
    </source>
</reference>
<dbReference type="InterPro" id="IPR028082">
    <property type="entry name" value="Peripla_BP_I"/>
</dbReference>
<dbReference type="SMART" id="SM00354">
    <property type="entry name" value="HTH_LACI"/>
    <property type="match status" value="1"/>
</dbReference>
<dbReference type="CDD" id="cd01392">
    <property type="entry name" value="HTH_LacI"/>
    <property type="match status" value="1"/>
</dbReference>
<dbReference type="HOGENOM" id="CLU_037628_0_1_12"/>
<protein>
    <submittedName>
        <fullName evidence="5">Transcriptional regulator, LacI family</fullName>
    </submittedName>
</protein>
<proteinExistence type="predicted"/>
<dbReference type="STRING" id="760011.Spico_0341"/>
<dbReference type="Pfam" id="PF00356">
    <property type="entry name" value="LacI"/>
    <property type="match status" value="1"/>
</dbReference>
<organism evidence="5 6">
    <name type="scientific">Parasphaerochaeta coccoides (strain ATCC BAA-1237 / DSM 17374 / SPN1)</name>
    <name type="common">Sphaerochaeta coccoides</name>
    <dbReference type="NCBI Taxonomy" id="760011"/>
    <lineage>
        <taxon>Bacteria</taxon>
        <taxon>Pseudomonadati</taxon>
        <taxon>Spirochaetota</taxon>
        <taxon>Spirochaetia</taxon>
        <taxon>Spirochaetales</taxon>
        <taxon>Sphaerochaetaceae</taxon>
        <taxon>Parasphaerochaeta</taxon>
    </lineage>
</organism>
<dbReference type="Proteomes" id="UP000007939">
    <property type="component" value="Chromosome"/>
</dbReference>
<dbReference type="AlphaFoldDB" id="F4GHN3"/>
<dbReference type="InterPro" id="IPR000843">
    <property type="entry name" value="HTH_LacI"/>
</dbReference>
<sequence>MTITEIAKIAKVSIGTVDRVLHDRGRVSPETKDKILEIIKAHDYKPNAFARNLKLNKAFRIGVLLPLLHSEYGYWSLIYQGIVKAAKELSDLTVTIDVYEFDRMQEGSCFERGKKMLARHADAVVLAPVNPMEARQVLALQKNLNYTFIDSALPDTNPVATVAQDPYKAGYLAGRMMQLLSPHAGLYVAIQTHKKAFNSVERVRGFTEYCAMHGDMDTHELELDFTEKWESQLEALYDAGKTIAGIFVVNDSVHRIAQHVSLIGRRPQTTIIGFDLIAQNRQAITDGKVDCLISQRPEFQGHTAVYQLYRKGVLNQTPDVSTEIPIDIILPENLPVSSSPEFLSHVTRKDS</sequence>